<protein>
    <submittedName>
        <fullName evidence="6 7">Connectin-like</fullName>
    </submittedName>
</protein>
<dbReference type="RefSeq" id="XP_022826930.1">
    <property type="nucleotide sequence ID" value="XM_022971162.1"/>
</dbReference>
<feature type="compositionally biased region" description="Basic and acidic residues" evidence="3">
    <location>
        <begin position="533"/>
        <end position="558"/>
    </location>
</feature>
<keyword evidence="4" id="KW-0732">Signal</keyword>
<dbReference type="KEGG" id="sliu:111356700"/>
<dbReference type="Pfam" id="PF00560">
    <property type="entry name" value="LRR_1"/>
    <property type="match status" value="1"/>
</dbReference>
<sequence>MAFWRILTVAFATSMFAEAKSYHYQKRETSANICDPIYNNTNAVQCYCVQTGNLIRSASCHMVKKDVPTDDKTWDNFEILKEITKLTISNTRGIAIPYIPTNALKHTNKLLKVDVKYGNIERIDAFAFANLSLIEEIMLSDNQIKILKKHAFAHHRDLTVLGLDSNNIIEINRDVFIELPSLETLYLTNNKITTIHDKAFVHLINLKELEIDRNGLFSLNSETFSGLRNLQKLDLSSNNLEVIGDNTFLPLVNLRTLNLEENKIQMLDEKAFNGLARLNILNLAHNKLTTIENVKTFEGLESLTMLNLKSNLLNELKPQVMSPILKNFYGNTSSLDVEDNNFPCDCRLDWFISLMNKTQNIHFKRAIENLKCNPDNNLRELWAKTEELEKNTGQVLAEEEESQVQNTDYEYYDETQLNGKLFYIDVRDLANCTNTSRRVLNAAVAGKKPATTSEADAKLSTKAKASPVTTPMSTTEYEMSSSVTTPEDTEDVVETKKSKEDGILKPNKENETKNKESFTTVRLVTVSAKPLEHNYDHDMASDEARPEKVKEHTRKSIQDDIQSSPKRADSSASSNVNSVALVTMILCFRLYFY</sequence>
<dbReference type="GeneID" id="111356700"/>
<dbReference type="InterPro" id="IPR032675">
    <property type="entry name" value="LRR_dom_sf"/>
</dbReference>
<dbReference type="AlphaFoldDB" id="A0A9J7E9P5"/>
<feature type="compositionally biased region" description="Basic and acidic residues" evidence="3">
    <location>
        <begin position="493"/>
        <end position="516"/>
    </location>
</feature>
<dbReference type="Gene3D" id="3.80.10.10">
    <property type="entry name" value="Ribonuclease Inhibitor"/>
    <property type="match status" value="2"/>
</dbReference>
<feature type="signal peptide" evidence="4">
    <location>
        <begin position="1"/>
        <end position="19"/>
    </location>
</feature>
<gene>
    <name evidence="6 7" type="primary">LOC111356700</name>
</gene>
<dbReference type="InterPro" id="IPR001611">
    <property type="entry name" value="Leu-rich_rpt"/>
</dbReference>
<dbReference type="SMART" id="SM00365">
    <property type="entry name" value="LRR_SD22"/>
    <property type="match status" value="4"/>
</dbReference>
<dbReference type="SUPFAM" id="SSF52058">
    <property type="entry name" value="L domain-like"/>
    <property type="match status" value="1"/>
</dbReference>
<evidence type="ECO:0000256" key="2">
    <source>
        <dbReference type="ARBA" id="ARBA00022737"/>
    </source>
</evidence>
<dbReference type="Proteomes" id="UP000301870">
    <property type="component" value="Chromosome 23"/>
</dbReference>
<evidence type="ECO:0000256" key="1">
    <source>
        <dbReference type="ARBA" id="ARBA00022614"/>
    </source>
</evidence>
<dbReference type="InterPro" id="IPR003591">
    <property type="entry name" value="Leu-rich_rpt_typical-subtyp"/>
</dbReference>
<feature type="compositionally biased region" description="Polar residues" evidence="3">
    <location>
        <begin position="467"/>
        <end position="482"/>
    </location>
</feature>
<dbReference type="PANTHER" id="PTHR24366:SF96">
    <property type="entry name" value="LEUCINE RICH REPEAT CONTAINING 53"/>
    <property type="match status" value="1"/>
</dbReference>
<keyword evidence="1" id="KW-0433">Leucine-rich repeat</keyword>
<name>A0A9J7E9P5_SPOLT</name>
<evidence type="ECO:0000313" key="7">
    <source>
        <dbReference type="RefSeq" id="XP_022826931.1"/>
    </source>
</evidence>
<organism evidence="5 6">
    <name type="scientific">Spodoptera litura</name>
    <name type="common">Asian cotton leafworm</name>
    <dbReference type="NCBI Taxonomy" id="69820"/>
    <lineage>
        <taxon>Eukaryota</taxon>
        <taxon>Metazoa</taxon>
        <taxon>Ecdysozoa</taxon>
        <taxon>Arthropoda</taxon>
        <taxon>Hexapoda</taxon>
        <taxon>Insecta</taxon>
        <taxon>Pterygota</taxon>
        <taxon>Neoptera</taxon>
        <taxon>Endopterygota</taxon>
        <taxon>Lepidoptera</taxon>
        <taxon>Glossata</taxon>
        <taxon>Ditrysia</taxon>
        <taxon>Noctuoidea</taxon>
        <taxon>Noctuidae</taxon>
        <taxon>Amphipyrinae</taxon>
        <taxon>Spodoptera</taxon>
    </lineage>
</organism>
<accession>A0A9J7E9P5</accession>
<dbReference type="PROSITE" id="PS51450">
    <property type="entry name" value="LRR"/>
    <property type="match status" value="4"/>
</dbReference>
<dbReference type="PANTHER" id="PTHR24366">
    <property type="entry name" value="IG(IMMUNOGLOBULIN) AND LRR(LEUCINE RICH REPEAT) DOMAINS"/>
    <property type="match status" value="1"/>
</dbReference>
<keyword evidence="5" id="KW-1185">Reference proteome</keyword>
<proteinExistence type="predicted"/>
<dbReference type="SMART" id="SM00369">
    <property type="entry name" value="LRR_TYP"/>
    <property type="match status" value="7"/>
</dbReference>
<feature type="chain" id="PRO_5044698586" evidence="4">
    <location>
        <begin position="20"/>
        <end position="593"/>
    </location>
</feature>
<dbReference type="RefSeq" id="XP_022826931.1">
    <property type="nucleotide sequence ID" value="XM_022971163.1"/>
</dbReference>
<reference evidence="6 7" key="1">
    <citation type="submission" date="2025-04" db="UniProtKB">
        <authorList>
            <consortium name="RefSeq"/>
        </authorList>
    </citation>
    <scope>IDENTIFICATION</scope>
    <source>
        <strain evidence="6 7">Ishihara</strain>
        <tissue evidence="6 7">Whole body</tissue>
    </source>
</reference>
<evidence type="ECO:0000256" key="4">
    <source>
        <dbReference type="SAM" id="SignalP"/>
    </source>
</evidence>
<dbReference type="Pfam" id="PF13855">
    <property type="entry name" value="LRR_8"/>
    <property type="match status" value="2"/>
</dbReference>
<dbReference type="OrthoDB" id="6022531at2759"/>
<keyword evidence="2" id="KW-0677">Repeat</keyword>
<feature type="region of interest" description="Disordered" evidence="3">
    <location>
        <begin position="533"/>
        <end position="574"/>
    </location>
</feature>
<feature type="region of interest" description="Disordered" evidence="3">
    <location>
        <begin position="446"/>
        <end position="516"/>
    </location>
</feature>
<evidence type="ECO:0000256" key="3">
    <source>
        <dbReference type="SAM" id="MobiDB-lite"/>
    </source>
</evidence>
<evidence type="ECO:0000313" key="5">
    <source>
        <dbReference type="Proteomes" id="UP000301870"/>
    </source>
</evidence>
<evidence type="ECO:0000313" key="6">
    <source>
        <dbReference type="RefSeq" id="XP_022826930.1"/>
    </source>
</evidence>